<dbReference type="EMBL" id="JARKIB010000013">
    <property type="protein sequence ID" value="KAJ7773481.1"/>
    <property type="molecule type" value="Genomic_DNA"/>
</dbReference>
<feature type="transmembrane region" description="Helical" evidence="2">
    <location>
        <begin position="77"/>
        <end position="98"/>
    </location>
</feature>
<protein>
    <submittedName>
        <fullName evidence="3">Uncharacterized protein</fullName>
    </submittedName>
</protein>
<comment type="caution">
    <text evidence="3">The sequence shown here is derived from an EMBL/GenBank/DDBJ whole genome shotgun (WGS) entry which is preliminary data.</text>
</comment>
<accession>A0AAD7K146</accession>
<keyword evidence="2" id="KW-0472">Membrane</keyword>
<evidence type="ECO:0000313" key="4">
    <source>
        <dbReference type="Proteomes" id="UP001215598"/>
    </source>
</evidence>
<keyword evidence="2" id="KW-0812">Transmembrane</keyword>
<sequence length="206" mass="22065">MPQQIKEDIRCRVIQAGLPLRTTDTGTQTERNSFEESSVGGPSVVAQGDNAMQLERPGDRNFPGHHDEQTALHAISFGYFVSVSVCVVVGVLLAAWTWTGLPGTGVEETTAMSASSSNHSNPKGSSSATLANRYPYPALKEIIEAGDFTALADDDEFGATQVKAHLEELFPDLGGKGFTAMELQRHHRSLLFQAALLLHLSAALAS</sequence>
<gene>
    <name evidence="3" type="ORF">B0H16DRAFT_1512498</name>
</gene>
<feature type="non-terminal residue" evidence="3">
    <location>
        <position position="1"/>
    </location>
</feature>
<dbReference type="AlphaFoldDB" id="A0AAD7K146"/>
<organism evidence="3 4">
    <name type="scientific">Mycena metata</name>
    <dbReference type="NCBI Taxonomy" id="1033252"/>
    <lineage>
        <taxon>Eukaryota</taxon>
        <taxon>Fungi</taxon>
        <taxon>Dikarya</taxon>
        <taxon>Basidiomycota</taxon>
        <taxon>Agaricomycotina</taxon>
        <taxon>Agaricomycetes</taxon>
        <taxon>Agaricomycetidae</taxon>
        <taxon>Agaricales</taxon>
        <taxon>Marasmiineae</taxon>
        <taxon>Mycenaceae</taxon>
        <taxon>Mycena</taxon>
    </lineage>
</organism>
<feature type="compositionally biased region" description="Polar residues" evidence="1">
    <location>
        <begin position="22"/>
        <end position="31"/>
    </location>
</feature>
<evidence type="ECO:0000256" key="2">
    <source>
        <dbReference type="SAM" id="Phobius"/>
    </source>
</evidence>
<dbReference type="Proteomes" id="UP001215598">
    <property type="component" value="Unassembled WGS sequence"/>
</dbReference>
<evidence type="ECO:0000256" key="1">
    <source>
        <dbReference type="SAM" id="MobiDB-lite"/>
    </source>
</evidence>
<proteinExistence type="predicted"/>
<evidence type="ECO:0000313" key="3">
    <source>
        <dbReference type="EMBL" id="KAJ7773481.1"/>
    </source>
</evidence>
<keyword evidence="2" id="KW-1133">Transmembrane helix</keyword>
<reference evidence="3" key="1">
    <citation type="submission" date="2023-03" db="EMBL/GenBank/DDBJ databases">
        <title>Massive genome expansion in bonnet fungi (Mycena s.s.) driven by repeated elements and novel gene families across ecological guilds.</title>
        <authorList>
            <consortium name="Lawrence Berkeley National Laboratory"/>
            <person name="Harder C.B."/>
            <person name="Miyauchi S."/>
            <person name="Viragh M."/>
            <person name="Kuo A."/>
            <person name="Thoen E."/>
            <person name="Andreopoulos B."/>
            <person name="Lu D."/>
            <person name="Skrede I."/>
            <person name="Drula E."/>
            <person name="Henrissat B."/>
            <person name="Morin E."/>
            <person name="Kohler A."/>
            <person name="Barry K."/>
            <person name="LaButti K."/>
            <person name="Morin E."/>
            <person name="Salamov A."/>
            <person name="Lipzen A."/>
            <person name="Mereny Z."/>
            <person name="Hegedus B."/>
            <person name="Baldrian P."/>
            <person name="Stursova M."/>
            <person name="Weitz H."/>
            <person name="Taylor A."/>
            <person name="Grigoriev I.V."/>
            <person name="Nagy L.G."/>
            <person name="Martin F."/>
            <person name="Kauserud H."/>
        </authorList>
    </citation>
    <scope>NUCLEOTIDE SEQUENCE</scope>
    <source>
        <strain evidence="3">CBHHK182m</strain>
    </source>
</reference>
<feature type="region of interest" description="Disordered" evidence="1">
    <location>
        <begin position="21"/>
        <end position="45"/>
    </location>
</feature>
<keyword evidence="4" id="KW-1185">Reference proteome</keyword>
<name>A0AAD7K146_9AGAR</name>